<dbReference type="InterPro" id="IPR029757">
    <property type="entry name" value="RpoE"/>
</dbReference>
<evidence type="ECO:0000313" key="8">
    <source>
        <dbReference type="EMBL" id="XDK32680.1"/>
    </source>
</evidence>
<dbReference type="EMBL" id="CP162599">
    <property type="protein sequence ID" value="XDK32680.1"/>
    <property type="molecule type" value="Genomic_DNA"/>
</dbReference>
<evidence type="ECO:0000256" key="5">
    <source>
        <dbReference type="ARBA" id="ARBA00023163"/>
    </source>
</evidence>
<evidence type="ECO:0000259" key="7">
    <source>
        <dbReference type="PROSITE" id="PS51913"/>
    </source>
</evidence>
<comment type="similarity">
    <text evidence="1">Belongs to the RpoE family.</text>
</comment>
<dbReference type="RefSeq" id="WP_368653368.1">
    <property type="nucleotide sequence ID" value="NZ_CP162599.1"/>
</dbReference>
<keyword evidence="2 8" id="KW-0240">DNA-directed RNA polymerase</keyword>
<evidence type="ECO:0000256" key="4">
    <source>
        <dbReference type="ARBA" id="ARBA00022695"/>
    </source>
</evidence>
<dbReference type="InterPro" id="IPR007759">
    <property type="entry name" value="Asxl_HARE-HTH"/>
</dbReference>
<proteinExistence type="inferred from homology"/>
<accession>A0AB39HQA6</accession>
<dbReference type="GO" id="GO:0016779">
    <property type="term" value="F:nucleotidyltransferase activity"/>
    <property type="evidence" value="ECO:0007669"/>
    <property type="project" value="UniProtKB-KW"/>
</dbReference>
<dbReference type="NCBIfam" id="TIGR04567">
    <property type="entry name" value="RNAP_delt_lowGC"/>
    <property type="match status" value="1"/>
</dbReference>
<evidence type="ECO:0000256" key="2">
    <source>
        <dbReference type="ARBA" id="ARBA00022478"/>
    </source>
</evidence>
<keyword evidence="4 8" id="KW-0548">Nucleotidyltransferase</keyword>
<reference evidence="8" key="1">
    <citation type="submission" date="2024-07" db="EMBL/GenBank/DDBJ databases">
        <title>Halotolerant mesophilic bacterium Ornithinibacillus sp. 4-3, sp. nov., isolated from soil.</title>
        <authorList>
            <person name="Sidarenka A.V."/>
            <person name="Guliayeva D.E."/>
            <person name="Leanovich S.I."/>
            <person name="Hileuskaya K.S."/>
            <person name="Akhremchuk A.E."/>
            <person name="Sikolenko M.A."/>
            <person name="Valentovich L.N."/>
        </authorList>
    </citation>
    <scope>NUCLEOTIDE SEQUENCE</scope>
    <source>
        <strain evidence="8">4-3</strain>
    </source>
</reference>
<dbReference type="Pfam" id="PF05066">
    <property type="entry name" value="HARE-HTH"/>
    <property type="match status" value="1"/>
</dbReference>
<feature type="domain" description="HTH HARE-type" evidence="7">
    <location>
        <begin position="14"/>
        <end position="81"/>
    </location>
</feature>
<evidence type="ECO:0000256" key="1">
    <source>
        <dbReference type="ARBA" id="ARBA00009828"/>
    </source>
</evidence>
<dbReference type="InterPro" id="IPR038087">
    <property type="entry name" value="RNAP_delta_N_dom_sf"/>
</dbReference>
<organism evidence="8">
    <name type="scientific">Ornithinibacillus sp. 4-3</name>
    <dbReference type="NCBI Taxonomy" id="3231488"/>
    <lineage>
        <taxon>Bacteria</taxon>
        <taxon>Bacillati</taxon>
        <taxon>Bacillota</taxon>
        <taxon>Bacilli</taxon>
        <taxon>Bacillales</taxon>
        <taxon>Bacillaceae</taxon>
        <taxon>Ornithinibacillus</taxon>
    </lineage>
</organism>
<sequence>MSLKDYSKEELQSTSLVDLAALLLIDEKNGLKFTELYDKIAELKGLSEEAKAEKVGQFYTDLNMDGNFITKGSNVWALKRFNREWKNKEVEEAIVE</sequence>
<protein>
    <recommendedName>
        <fullName evidence="6">RNAP delta factor</fullName>
    </recommendedName>
</protein>
<keyword evidence="5" id="KW-0804">Transcription</keyword>
<dbReference type="PROSITE" id="PS51913">
    <property type="entry name" value="HTH_HARE"/>
    <property type="match status" value="1"/>
</dbReference>
<dbReference type="AlphaFoldDB" id="A0AB39HQA6"/>
<dbReference type="Gene3D" id="1.10.10.1250">
    <property type="entry name" value="RNA polymerase, subunit delta, N-terminal domain"/>
    <property type="match status" value="1"/>
</dbReference>
<dbReference type="GO" id="GO:0006355">
    <property type="term" value="P:regulation of DNA-templated transcription"/>
    <property type="evidence" value="ECO:0007669"/>
    <property type="project" value="InterPro"/>
</dbReference>
<gene>
    <name evidence="8" type="primary">rpoE</name>
    <name evidence="8" type="ORF">AB4Y30_16980</name>
</gene>
<evidence type="ECO:0000256" key="6">
    <source>
        <dbReference type="ARBA" id="ARBA00031937"/>
    </source>
</evidence>
<name>A0AB39HQA6_9BACI</name>
<keyword evidence="3 8" id="KW-0808">Transferase</keyword>
<dbReference type="GO" id="GO:0006351">
    <property type="term" value="P:DNA-templated transcription"/>
    <property type="evidence" value="ECO:0007669"/>
    <property type="project" value="InterPro"/>
</dbReference>
<evidence type="ECO:0000256" key="3">
    <source>
        <dbReference type="ARBA" id="ARBA00022679"/>
    </source>
</evidence>
<dbReference type="GO" id="GO:0000428">
    <property type="term" value="C:DNA-directed RNA polymerase complex"/>
    <property type="evidence" value="ECO:0007669"/>
    <property type="project" value="UniProtKB-KW"/>
</dbReference>